<evidence type="ECO:0000313" key="3">
    <source>
        <dbReference type="EMBL" id="KAK3247280.1"/>
    </source>
</evidence>
<dbReference type="InterPro" id="IPR052925">
    <property type="entry name" value="Phage_Integrase-like_Recomb"/>
</dbReference>
<dbReference type="InterPro" id="IPR013762">
    <property type="entry name" value="Integrase-like_cat_sf"/>
</dbReference>
<evidence type="ECO:0000256" key="2">
    <source>
        <dbReference type="SAM" id="Phobius"/>
    </source>
</evidence>
<name>A0AAE0C489_9CHLO</name>
<evidence type="ECO:0000313" key="4">
    <source>
        <dbReference type="Proteomes" id="UP001190700"/>
    </source>
</evidence>
<organism evidence="3 4">
    <name type="scientific">Cymbomonas tetramitiformis</name>
    <dbReference type="NCBI Taxonomy" id="36881"/>
    <lineage>
        <taxon>Eukaryota</taxon>
        <taxon>Viridiplantae</taxon>
        <taxon>Chlorophyta</taxon>
        <taxon>Pyramimonadophyceae</taxon>
        <taxon>Pyramimonadales</taxon>
        <taxon>Pyramimonadaceae</taxon>
        <taxon>Cymbomonas</taxon>
    </lineage>
</organism>
<dbReference type="AlphaFoldDB" id="A0AAE0C489"/>
<proteinExistence type="predicted"/>
<dbReference type="Proteomes" id="UP001190700">
    <property type="component" value="Unassembled WGS sequence"/>
</dbReference>
<dbReference type="PANTHER" id="PTHR34605:SF4">
    <property type="entry name" value="DNA ADENINE METHYLTRANSFERASE"/>
    <property type="match status" value="1"/>
</dbReference>
<evidence type="ECO:0000256" key="1">
    <source>
        <dbReference type="ARBA" id="ARBA00023172"/>
    </source>
</evidence>
<dbReference type="GO" id="GO:0006310">
    <property type="term" value="P:DNA recombination"/>
    <property type="evidence" value="ECO:0007669"/>
    <property type="project" value="UniProtKB-KW"/>
</dbReference>
<keyword evidence="1" id="KW-0233">DNA recombination</keyword>
<dbReference type="PANTHER" id="PTHR34605">
    <property type="entry name" value="PHAGE_INTEGRASE DOMAIN-CONTAINING PROTEIN"/>
    <property type="match status" value="1"/>
</dbReference>
<dbReference type="Gene3D" id="1.10.443.10">
    <property type="entry name" value="Intergrase catalytic core"/>
    <property type="match status" value="1"/>
</dbReference>
<dbReference type="GO" id="GO:0015074">
    <property type="term" value="P:DNA integration"/>
    <property type="evidence" value="ECO:0007669"/>
    <property type="project" value="InterPro"/>
</dbReference>
<evidence type="ECO:0008006" key="5">
    <source>
        <dbReference type="Google" id="ProtNLM"/>
    </source>
</evidence>
<gene>
    <name evidence="3" type="ORF">CYMTET_43217</name>
</gene>
<accession>A0AAE0C489</accession>
<keyword evidence="2" id="KW-0472">Membrane</keyword>
<keyword evidence="2" id="KW-0812">Transmembrane</keyword>
<comment type="caution">
    <text evidence="3">The sequence shown here is derived from an EMBL/GenBank/DDBJ whole genome shotgun (WGS) entry which is preliminary data.</text>
</comment>
<dbReference type="InterPro" id="IPR011010">
    <property type="entry name" value="DNA_brk_join_enz"/>
</dbReference>
<protein>
    <recommendedName>
        <fullName evidence="5">Tyr recombinase domain-containing protein</fullName>
    </recommendedName>
</protein>
<feature type="transmembrane region" description="Helical" evidence="2">
    <location>
        <begin position="15"/>
        <end position="34"/>
    </location>
</feature>
<dbReference type="SUPFAM" id="SSF56349">
    <property type="entry name" value="DNA breaking-rejoining enzymes"/>
    <property type="match status" value="1"/>
</dbReference>
<keyword evidence="2" id="KW-1133">Transmembrane helix</keyword>
<keyword evidence="4" id="KW-1185">Reference proteome</keyword>
<sequence length="188" mass="20841">MPLTLQNLLDMSRHVVFGSLSELALWAAVLVGFFRQIRKDNLTVGKEDACNSRAALVRDDVIFTVDGETVWIRVRYSKTIHSGKRFHWVPLRRVLGSALFPVWVLRELMSATASRAGDSPLFVVEKVVGKKVQVVPLTHAGLVRGIKRLAEAAGLRPEAYAGHSLRRGGATAAKRLEVHTMYIKTQGD</sequence>
<reference evidence="3 4" key="1">
    <citation type="journal article" date="2015" name="Genome Biol. Evol.">
        <title>Comparative Genomics of a Bacterivorous Green Alga Reveals Evolutionary Causalities and Consequences of Phago-Mixotrophic Mode of Nutrition.</title>
        <authorList>
            <person name="Burns J.A."/>
            <person name="Paasch A."/>
            <person name="Narechania A."/>
            <person name="Kim E."/>
        </authorList>
    </citation>
    <scope>NUCLEOTIDE SEQUENCE [LARGE SCALE GENOMIC DNA]</scope>
    <source>
        <strain evidence="3 4">PLY_AMNH</strain>
    </source>
</reference>
<dbReference type="GO" id="GO:0003677">
    <property type="term" value="F:DNA binding"/>
    <property type="evidence" value="ECO:0007669"/>
    <property type="project" value="InterPro"/>
</dbReference>
<dbReference type="EMBL" id="LGRX02029102">
    <property type="protein sequence ID" value="KAK3247280.1"/>
    <property type="molecule type" value="Genomic_DNA"/>
</dbReference>